<evidence type="ECO:0000256" key="1">
    <source>
        <dbReference type="SAM" id="Phobius"/>
    </source>
</evidence>
<dbReference type="EMBL" id="CP034207">
    <property type="protein sequence ID" value="QBZ61190.1"/>
    <property type="molecule type" value="Genomic_DNA"/>
</dbReference>
<sequence length="271" mass="29575">MARQFGYRHGISVLQIVAFSFTLPCAVWMACTRRNGWFGIGGLSIIRLVGASCLLATLSNNSRRVWAGAYVCENLGIALLTFLLLGILERANRHAKFVHRWAFSVPYTVSWAGMGVSVGEFITASRRPDDDDATLNGWGLAGTIMFLLFFVTTSALAAIFFRRRAELPDGERAQVKCVAAACLPAMVVRIIYSLVGRFPGPARGVFSPIRGDPTAYLLMTALPELLVVGACTAVILRHGRDWRVYYKSAASEEVVHGDQDGLDLRGSSGRV</sequence>
<protein>
    <recommendedName>
        <fullName evidence="2">DUF7702 domain-containing protein</fullName>
    </recommendedName>
</protein>
<dbReference type="PANTHER" id="PTHR42109">
    <property type="entry name" value="UNPLACED GENOMIC SCAFFOLD UM_SCAF_CONTIG_1.265, WHOLE GENOME SHOTGUN SEQUENCE"/>
    <property type="match status" value="1"/>
</dbReference>
<evidence type="ECO:0000259" key="2">
    <source>
        <dbReference type="Pfam" id="PF24800"/>
    </source>
</evidence>
<accession>A0A4P7NH23</accession>
<keyword evidence="1" id="KW-0472">Membrane</keyword>
<reference evidence="3 4" key="1">
    <citation type="journal article" date="2019" name="Mol. Biol. Evol.">
        <title>Blast fungal genomes show frequent chromosomal changes, gene gains and losses, and effector gene turnover.</title>
        <authorList>
            <person name="Gomez Luciano L.B."/>
            <person name="Jason Tsai I."/>
            <person name="Chuma I."/>
            <person name="Tosa Y."/>
            <person name="Chen Y.H."/>
            <person name="Li J.Y."/>
            <person name="Li M.Y."/>
            <person name="Jade Lu M.Y."/>
            <person name="Nakayashiki H."/>
            <person name="Li W.H."/>
        </authorList>
    </citation>
    <scope>NUCLEOTIDE SEQUENCE [LARGE SCALE GENOMIC DNA]</scope>
    <source>
        <strain evidence="3">MZ5-1-6</strain>
    </source>
</reference>
<keyword evidence="1" id="KW-0812">Transmembrane</keyword>
<dbReference type="Pfam" id="PF24800">
    <property type="entry name" value="DUF7702"/>
    <property type="match status" value="1"/>
</dbReference>
<name>A0A4P7NH23_PYROR</name>
<feature type="transmembrane region" description="Helical" evidence="1">
    <location>
        <begin position="12"/>
        <end position="30"/>
    </location>
</feature>
<gene>
    <name evidence="3" type="ORF">PoMZ_08138</name>
</gene>
<feature type="transmembrane region" description="Helical" evidence="1">
    <location>
        <begin position="215"/>
        <end position="236"/>
    </location>
</feature>
<feature type="transmembrane region" description="Helical" evidence="1">
    <location>
        <begin position="138"/>
        <end position="161"/>
    </location>
</feature>
<evidence type="ECO:0000313" key="4">
    <source>
        <dbReference type="Proteomes" id="UP000294847"/>
    </source>
</evidence>
<feature type="transmembrane region" description="Helical" evidence="1">
    <location>
        <begin position="37"/>
        <end position="59"/>
    </location>
</feature>
<dbReference type="AlphaFoldDB" id="A0A4P7NH23"/>
<dbReference type="InterPro" id="IPR056119">
    <property type="entry name" value="DUF7702"/>
</dbReference>
<feature type="transmembrane region" description="Helical" evidence="1">
    <location>
        <begin position="65"/>
        <end position="88"/>
    </location>
</feature>
<dbReference type="PANTHER" id="PTHR42109:SF2">
    <property type="entry name" value="INTEGRAL MEMBRANE PROTEIN"/>
    <property type="match status" value="1"/>
</dbReference>
<evidence type="ECO:0000313" key="3">
    <source>
        <dbReference type="EMBL" id="QBZ61190.1"/>
    </source>
</evidence>
<dbReference type="PROSITE" id="PS51257">
    <property type="entry name" value="PROKAR_LIPOPROTEIN"/>
    <property type="match status" value="1"/>
</dbReference>
<dbReference type="Proteomes" id="UP000294847">
    <property type="component" value="Chromosome 4"/>
</dbReference>
<organism evidence="3 4">
    <name type="scientific">Pyricularia oryzae</name>
    <name type="common">Rice blast fungus</name>
    <name type="synonym">Magnaporthe oryzae</name>
    <dbReference type="NCBI Taxonomy" id="318829"/>
    <lineage>
        <taxon>Eukaryota</taxon>
        <taxon>Fungi</taxon>
        <taxon>Dikarya</taxon>
        <taxon>Ascomycota</taxon>
        <taxon>Pezizomycotina</taxon>
        <taxon>Sordariomycetes</taxon>
        <taxon>Sordariomycetidae</taxon>
        <taxon>Magnaporthales</taxon>
        <taxon>Pyriculariaceae</taxon>
        <taxon>Pyricularia</taxon>
    </lineage>
</organism>
<keyword evidence="1" id="KW-1133">Transmembrane helix</keyword>
<feature type="transmembrane region" description="Helical" evidence="1">
    <location>
        <begin position="173"/>
        <end position="195"/>
    </location>
</feature>
<feature type="domain" description="DUF7702" evidence="2">
    <location>
        <begin position="6"/>
        <end position="234"/>
    </location>
</feature>
<feature type="transmembrane region" description="Helical" evidence="1">
    <location>
        <begin position="100"/>
        <end position="118"/>
    </location>
</feature>
<proteinExistence type="predicted"/>